<dbReference type="GO" id="GO:0052325">
    <property type="term" value="P:cell wall pectin biosynthetic process"/>
    <property type="evidence" value="ECO:0007669"/>
    <property type="project" value="TreeGrafter"/>
</dbReference>
<keyword evidence="3" id="KW-1185">Reference proteome</keyword>
<name>E1Z2C7_CHLVA</name>
<dbReference type="InterPro" id="IPR053250">
    <property type="entry name" value="Glycosyltransferase_77"/>
</dbReference>
<dbReference type="InterPro" id="IPR005069">
    <property type="entry name" value="Nucl-diP-sugar_transferase"/>
</dbReference>
<evidence type="ECO:0000313" key="3">
    <source>
        <dbReference type="Proteomes" id="UP000008141"/>
    </source>
</evidence>
<dbReference type="STRING" id="554065.E1Z2C7"/>
<dbReference type="Proteomes" id="UP000008141">
    <property type="component" value="Unassembled WGS sequence"/>
</dbReference>
<dbReference type="EMBL" id="GL433835">
    <property type="protein sequence ID" value="EFN59636.1"/>
    <property type="molecule type" value="Genomic_DNA"/>
</dbReference>
<protein>
    <recommendedName>
        <fullName evidence="1">Nucleotide-diphospho-sugar transferase domain-containing protein</fullName>
    </recommendedName>
</protein>
<dbReference type="OrthoDB" id="540503at2759"/>
<dbReference type="AlphaFoldDB" id="E1Z2C7"/>
<feature type="domain" description="Nucleotide-diphospho-sugar transferase" evidence="1">
    <location>
        <begin position="24"/>
        <end position="146"/>
    </location>
</feature>
<sequence length="478" mass="53503">MEDEWQPGHDKVLCGHVPGNAGVAFNTGLFAARNRPATRAFLRAWFETLTDSGKEHHSDSEHRGIDDQLALNLMFDPGLVSAIGPDEPRTILVYNGSLRVQTLPVVLFSGGHVAFVQRTPWKLGVEPIAIHMTWQRWARAGKVARLREFGLWRMDPPAYYGAGPHNTSTAYLAEGGDDRLWLLTYQNDVEEFVERMARQRYEGGRMPLFYKHWLGMSYQLAAFREALVVARLLRCTLVPPTLWCWCDYDEVPNSGILETCLINAGDYRSPFQCPLDFLLPIEVLDNLNISYRPPGFLDLPQVPASIRNSRAVLNIVPSQPGDPLPEAVSMVGHGVTLWTSMPQFALDELASTVSQAAVLELRGQLPGLVLDFLQDGDAAAFDKLFESVLAEAFWCCFTWGEHDEEYRQLQYAAPPPYAVDGEEWKPWEPPVLEVPEWCDKVSTADGNNEFTRLPQHPCAFLRDPEAARIAAGDAQPAA</sequence>
<dbReference type="OMA" id="THREYSF"/>
<evidence type="ECO:0000259" key="1">
    <source>
        <dbReference type="Pfam" id="PF03407"/>
    </source>
</evidence>
<dbReference type="GO" id="GO:0052636">
    <property type="term" value="F:arabinosyltransferase activity"/>
    <property type="evidence" value="ECO:0007669"/>
    <property type="project" value="TreeGrafter"/>
</dbReference>
<reference evidence="2 3" key="1">
    <citation type="journal article" date="2010" name="Plant Cell">
        <title>The Chlorella variabilis NC64A genome reveals adaptation to photosymbiosis, coevolution with viruses, and cryptic sex.</title>
        <authorList>
            <person name="Blanc G."/>
            <person name="Duncan G."/>
            <person name="Agarkova I."/>
            <person name="Borodovsky M."/>
            <person name="Gurnon J."/>
            <person name="Kuo A."/>
            <person name="Lindquist E."/>
            <person name="Lucas S."/>
            <person name="Pangilinan J."/>
            <person name="Polle J."/>
            <person name="Salamov A."/>
            <person name="Terry A."/>
            <person name="Yamada T."/>
            <person name="Dunigan D.D."/>
            <person name="Grigoriev I.V."/>
            <person name="Claverie J.M."/>
            <person name="Van Etten J.L."/>
        </authorList>
    </citation>
    <scope>NUCLEOTIDE SEQUENCE [LARGE SCALE GENOMIC DNA]</scope>
    <source>
        <strain evidence="2 3">NC64A</strain>
    </source>
</reference>
<dbReference type="PANTHER" id="PTHR46936">
    <property type="entry name" value="ARABINOSYLTRANSFERASE XEG113"/>
    <property type="match status" value="1"/>
</dbReference>
<gene>
    <name evidence="2" type="ORF">CHLNCDRAFT_56484</name>
</gene>
<dbReference type="Pfam" id="PF03407">
    <property type="entry name" value="Nucleotid_trans"/>
    <property type="match status" value="1"/>
</dbReference>
<dbReference type="InParanoid" id="E1Z2C7"/>
<dbReference type="RefSeq" id="XP_005851738.1">
    <property type="nucleotide sequence ID" value="XM_005851676.1"/>
</dbReference>
<accession>E1Z2C7</accession>
<dbReference type="KEGG" id="cvr:CHLNCDRAFT_56484"/>
<organism evidence="3">
    <name type="scientific">Chlorella variabilis</name>
    <name type="common">Green alga</name>
    <dbReference type="NCBI Taxonomy" id="554065"/>
    <lineage>
        <taxon>Eukaryota</taxon>
        <taxon>Viridiplantae</taxon>
        <taxon>Chlorophyta</taxon>
        <taxon>core chlorophytes</taxon>
        <taxon>Trebouxiophyceae</taxon>
        <taxon>Chlorellales</taxon>
        <taxon>Chlorellaceae</taxon>
        <taxon>Chlorella clade</taxon>
        <taxon>Chlorella</taxon>
    </lineage>
</organism>
<dbReference type="GeneID" id="17359282"/>
<proteinExistence type="predicted"/>
<dbReference type="GO" id="GO:0005794">
    <property type="term" value="C:Golgi apparatus"/>
    <property type="evidence" value="ECO:0007669"/>
    <property type="project" value="TreeGrafter"/>
</dbReference>
<evidence type="ECO:0000313" key="2">
    <source>
        <dbReference type="EMBL" id="EFN59636.1"/>
    </source>
</evidence>
<dbReference type="PANTHER" id="PTHR46936:SF1">
    <property type="entry name" value="ARABINOSYLTRANSFERASE XEG113"/>
    <property type="match status" value="1"/>
</dbReference>